<keyword evidence="2" id="KW-1185">Reference proteome</keyword>
<sequence>SDGWCMKFLRFNKSHLCKLTVLLPIPDTFYYCYHTHLVTILRLTVTLYQLLYPSRLEQYISIFG</sequence>
<accession>A0A3N4ISB4</accession>
<dbReference type="EMBL" id="ML120620">
    <property type="protein sequence ID" value="RPA89052.1"/>
    <property type="molecule type" value="Genomic_DNA"/>
</dbReference>
<feature type="non-terminal residue" evidence="1">
    <location>
        <position position="64"/>
    </location>
</feature>
<evidence type="ECO:0000313" key="2">
    <source>
        <dbReference type="Proteomes" id="UP000276215"/>
    </source>
</evidence>
<dbReference type="AlphaFoldDB" id="A0A3N4ISB4"/>
<gene>
    <name evidence="1" type="ORF">L873DRAFT_1653835</name>
</gene>
<reference evidence="1 2" key="1">
    <citation type="journal article" date="2018" name="Nat. Ecol. Evol.">
        <title>Pezizomycetes genomes reveal the molecular basis of ectomycorrhizal truffle lifestyle.</title>
        <authorList>
            <person name="Murat C."/>
            <person name="Payen T."/>
            <person name="Noel B."/>
            <person name="Kuo A."/>
            <person name="Morin E."/>
            <person name="Chen J."/>
            <person name="Kohler A."/>
            <person name="Krizsan K."/>
            <person name="Balestrini R."/>
            <person name="Da Silva C."/>
            <person name="Montanini B."/>
            <person name="Hainaut M."/>
            <person name="Levati E."/>
            <person name="Barry K.W."/>
            <person name="Belfiori B."/>
            <person name="Cichocki N."/>
            <person name="Clum A."/>
            <person name="Dockter R.B."/>
            <person name="Fauchery L."/>
            <person name="Guy J."/>
            <person name="Iotti M."/>
            <person name="Le Tacon F."/>
            <person name="Lindquist E.A."/>
            <person name="Lipzen A."/>
            <person name="Malagnac F."/>
            <person name="Mello A."/>
            <person name="Molinier V."/>
            <person name="Miyauchi S."/>
            <person name="Poulain J."/>
            <person name="Riccioni C."/>
            <person name="Rubini A."/>
            <person name="Sitrit Y."/>
            <person name="Splivallo R."/>
            <person name="Traeger S."/>
            <person name="Wang M."/>
            <person name="Zifcakova L."/>
            <person name="Wipf D."/>
            <person name="Zambonelli A."/>
            <person name="Paolocci F."/>
            <person name="Nowrousian M."/>
            <person name="Ottonello S."/>
            <person name="Baldrian P."/>
            <person name="Spatafora J.W."/>
            <person name="Henrissat B."/>
            <person name="Nagy L.G."/>
            <person name="Aury J.M."/>
            <person name="Wincker P."/>
            <person name="Grigoriev I.V."/>
            <person name="Bonfante P."/>
            <person name="Martin F.M."/>
        </authorList>
    </citation>
    <scope>NUCLEOTIDE SEQUENCE [LARGE SCALE GENOMIC DNA]</scope>
    <source>
        <strain evidence="1 2">120613-1</strain>
    </source>
</reference>
<feature type="non-terminal residue" evidence="1">
    <location>
        <position position="1"/>
    </location>
</feature>
<organism evidence="1 2">
    <name type="scientific">Choiromyces venosus 120613-1</name>
    <dbReference type="NCBI Taxonomy" id="1336337"/>
    <lineage>
        <taxon>Eukaryota</taxon>
        <taxon>Fungi</taxon>
        <taxon>Dikarya</taxon>
        <taxon>Ascomycota</taxon>
        <taxon>Pezizomycotina</taxon>
        <taxon>Pezizomycetes</taxon>
        <taxon>Pezizales</taxon>
        <taxon>Tuberaceae</taxon>
        <taxon>Choiromyces</taxon>
    </lineage>
</organism>
<protein>
    <submittedName>
        <fullName evidence="1">Uncharacterized protein</fullName>
    </submittedName>
</protein>
<name>A0A3N4ISB4_9PEZI</name>
<dbReference type="Proteomes" id="UP000276215">
    <property type="component" value="Unassembled WGS sequence"/>
</dbReference>
<proteinExistence type="predicted"/>
<evidence type="ECO:0000313" key="1">
    <source>
        <dbReference type="EMBL" id="RPA89052.1"/>
    </source>
</evidence>